<dbReference type="EMBL" id="CM044703">
    <property type="protein sequence ID" value="KAI5671858.1"/>
    <property type="molecule type" value="Genomic_DNA"/>
</dbReference>
<evidence type="ECO:0000313" key="1">
    <source>
        <dbReference type="EMBL" id="KAI5671858.1"/>
    </source>
</evidence>
<accession>A0ACC0BGZ7</accession>
<keyword evidence="2" id="KW-1185">Reference proteome</keyword>
<organism evidence="1 2">
    <name type="scientific">Catharanthus roseus</name>
    <name type="common">Madagascar periwinkle</name>
    <name type="synonym">Vinca rosea</name>
    <dbReference type="NCBI Taxonomy" id="4058"/>
    <lineage>
        <taxon>Eukaryota</taxon>
        <taxon>Viridiplantae</taxon>
        <taxon>Streptophyta</taxon>
        <taxon>Embryophyta</taxon>
        <taxon>Tracheophyta</taxon>
        <taxon>Spermatophyta</taxon>
        <taxon>Magnoliopsida</taxon>
        <taxon>eudicotyledons</taxon>
        <taxon>Gunneridae</taxon>
        <taxon>Pentapetalae</taxon>
        <taxon>asterids</taxon>
        <taxon>lamiids</taxon>
        <taxon>Gentianales</taxon>
        <taxon>Apocynaceae</taxon>
        <taxon>Rauvolfioideae</taxon>
        <taxon>Vinceae</taxon>
        <taxon>Catharanthinae</taxon>
        <taxon>Catharanthus</taxon>
    </lineage>
</organism>
<dbReference type="Proteomes" id="UP001060085">
    <property type="component" value="Linkage Group LG03"/>
</dbReference>
<proteinExistence type="predicted"/>
<reference evidence="2" key="1">
    <citation type="journal article" date="2023" name="Nat. Plants">
        <title>Single-cell RNA sequencing provides a high-resolution roadmap for understanding the multicellular compartmentation of specialized metabolism.</title>
        <authorList>
            <person name="Sun S."/>
            <person name="Shen X."/>
            <person name="Li Y."/>
            <person name="Li Y."/>
            <person name="Wang S."/>
            <person name="Li R."/>
            <person name="Zhang H."/>
            <person name="Shen G."/>
            <person name="Guo B."/>
            <person name="Wei J."/>
            <person name="Xu J."/>
            <person name="St-Pierre B."/>
            <person name="Chen S."/>
            <person name="Sun C."/>
        </authorList>
    </citation>
    <scope>NUCLEOTIDE SEQUENCE [LARGE SCALE GENOMIC DNA]</scope>
</reference>
<comment type="caution">
    <text evidence="1">The sequence shown here is derived from an EMBL/GenBank/DDBJ whole genome shotgun (WGS) entry which is preliminary data.</text>
</comment>
<name>A0ACC0BGZ7_CATRO</name>
<evidence type="ECO:0000313" key="2">
    <source>
        <dbReference type="Proteomes" id="UP001060085"/>
    </source>
</evidence>
<gene>
    <name evidence="1" type="ORF">M9H77_12222</name>
</gene>
<sequence>MNNERGRKQGTRFRGEMDYRSLDSPPRCGRCRMSGHTRKNCNNPGSSTLGVRNTKTENKIQKSRKLENEYYSSLDNHFRDLDLDSKSVAKFRRFVPKGFRILKAQLSSSR</sequence>
<protein>
    <submittedName>
        <fullName evidence="1">Uncharacterized protein</fullName>
    </submittedName>
</protein>